<sequence length="44" mass="4977">MREQEKDLHLGGRRVGSSSSRLPSSARPSKLQRTILAKETYVHL</sequence>
<name>A0A0A9H2I8_ARUDO</name>
<reference evidence="2" key="1">
    <citation type="submission" date="2014-09" db="EMBL/GenBank/DDBJ databases">
        <authorList>
            <person name="Magalhaes I.L.F."/>
            <person name="Oliveira U."/>
            <person name="Santos F.R."/>
            <person name="Vidigal T.H.D.A."/>
            <person name="Brescovit A.D."/>
            <person name="Santos A.J."/>
        </authorList>
    </citation>
    <scope>NUCLEOTIDE SEQUENCE</scope>
    <source>
        <tissue evidence="2">Shoot tissue taken approximately 20 cm above the soil surface</tissue>
    </source>
</reference>
<organism evidence="2">
    <name type="scientific">Arundo donax</name>
    <name type="common">Giant reed</name>
    <name type="synonym">Donax arundinaceus</name>
    <dbReference type="NCBI Taxonomy" id="35708"/>
    <lineage>
        <taxon>Eukaryota</taxon>
        <taxon>Viridiplantae</taxon>
        <taxon>Streptophyta</taxon>
        <taxon>Embryophyta</taxon>
        <taxon>Tracheophyta</taxon>
        <taxon>Spermatophyta</taxon>
        <taxon>Magnoliopsida</taxon>
        <taxon>Liliopsida</taxon>
        <taxon>Poales</taxon>
        <taxon>Poaceae</taxon>
        <taxon>PACMAD clade</taxon>
        <taxon>Arundinoideae</taxon>
        <taxon>Arundineae</taxon>
        <taxon>Arundo</taxon>
    </lineage>
</organism>
<dbReference type="EMBL" id="GBRH01170833">
    <property type="protein sequence ID" value="JAE27063.1"/>
    <property type="molecule type" value="Transcribed_RNA"/>
</dbReference>
<reference evidence="2" key="2">
    <citation type="journal article" date="2015" name="Data Brief">
        <title>Shoot transcriptome of the giant reed, Arundo donax.</title>
        <authorList>
            <person name="Barrero R.A."/>
            <person name="Guerrero F.D."/>
            <person name="Moolhuijzen P."/>
            <person name="Goolsby J.A."/>
            <person name="Tidwell J."/>
            <person name="Bellgard S.E."/>
            <person name="Bellgard M.I."/>
        </authorList>
    </citation>
    <scope>NUCLEOTIDE SEQUENCE</scope>
    <source>
        <tissue evidence="2">Shoot tissue taken approximately 20 cm above the soil surface</tissue>
    </source>
</reference>
<feature type="compositionally biased region" description="Basic and acidic residues" evidence="1">
    <location>
        <begin position="1"/>
        <end position="10"/>
    </location>
</feature>
<accession>A0A0A9H2I8</accession>
<proteinExistence type="predicted"/>
<evidence type="ECO:0000313" key="2">
    <source>
        <dbReference type="EMBL" id="JAE27063.1"/>
    </source>
</evidence>
<dbReference type="AlphaFoldDB" id="A0A0A9H2I8"/>
<feature type="compositionally biased region" description="Low complexity" evidence="1">
    <location>
        <begin position="15"/>
        <end position="29"/>
    </location>
</feature>
<feature type="region of interest" description="Disordered" evidence="1">
    <location>
        <begin position="1"/>
        <end position="33"/>
    </location>
</feature>
<protein>
    <submittedName>
        <fullName evidence="2">Uncharacterized protein</fullName>
    </submittedName>
</protein>
<evidence type="ECO:0000256" key="1">
    <source>
        <dbReference type="SAM" id="MobiDB-lite"/>
    </source>
</evidence>